<feature type="chain" id="PRO_5035462229" evidence="1">
    <location>
        <begin position="19"/>
        <end position="141"/>
    </location>
</feature>
<evidence type="ECO:0000313" key="2">
    <source>
        <dbReference type="EMBL" id="UEP64329.1"/>
    </source>
</evidence>
<feature type="signal peptide" evidence="1">
    <location>
        <begin position="1"/>
        <end position="18"/>
    </location>
</feature>
<dbReference type="GO" id="GO:0005549">
    <property type="term" value="F:odorant binding"/>
    <property type="evidence" value="ECO:0007669"/>
    <property type="project" value="InterPro"/>
</dbReference>
<dbReference type="SUPFAM" id="SSF47565">
    <property type="entry name" value="Insect pheromone/odorant-binding proteins"/>
    <property type="match status" value="1"/>
</dbReference>
<organism evidence="2">
    <name type="scientific">Cotesia flavipes</name>
    <name type="common">Parasitic wasp</name>
    <name type="synonym">Apanteles flavipes</name>
    <dbReference type="NCBI Taxonomy" id="89805"/>
    <lineage>
        <taxon>Eukaryota</taxon>
        <taxon>Metazoa</taxon>
        <taxon>Ecdysozoa</taxon>
        <taxon>Arthropoda</taxon>
        <taxon>Hexapoda</taxon>
        <taxon>Insecta</taxon>
        <taxon>Pterygota</taxon>
        <taxon>Neoptera</taxon>
        <taxon>Endopterygota</taxon>
        <taxon>Hymenoptera</taxon>
        <taxon>Apocrita</taxon>
        <taxon>Ichneumonoidea</taxon>
        <taxon>Braconidae</taxon>
        <taxon>Microgastrinae</taxon>
        <taxon>Cotesia</taxon>
    </lineage>
</organism>
<dbReference type="Gene3D" id="1.10.238.20">
    <property type="entry name" value="Pheromone/general odorant binding protein domain"/>
    <property type="match status" value="1"/>
</dbReference>
<proteinExistence type="evidence at transcript level"/>
<protein>
    <submittedName>
        <fullName evidence="2">Teratocyte uncharacterized III</fullName>
    </submittedName>
</protein>
<accession>A0A8K1YTV5</accession>
<sequence length="141" mass="15925">MSVKLLLTLYLLSSPVFSLSPKSAGNSCDHLQTNPPSTIVDLLVNCRIKSVMGDEKYYNLAGCLLVEDKIIDENNLLNFEAMMNRLPNEILNSSDLTDDYWQIVRDCSEEKGESPGKTAKIIRQCIDSKINYENDDDFIQD</sequence>
<name>A0A8K1YTV5_COTFL</name>
<keyword evidence="1" id="KW-0732">Signal</keyword>
<dbReference type="EMBL" id="MZ746736">
    <property type="protein sequence ID" value="UEP64329.1"/>
    <property type="molecule type" value="mRNA"/>
</dbReference>
<dbReference type="AlphaFoldDB" id="A0A8K1YTV5"/>
<evidence type="ECO:0000256" key="1">
    <source>
        <dbReference type="SAM" id="SignalP"/>
    </source>
</evidence>
<reference evidence="2" key="1">
    <citation type="submission" date="2021-08" db="EMBL/GenBank/DDBJ databases">
        <title>Proteotranscriptomics reveals the secretory dynamics of teratocytes, master regulators of parasitization by the endoparasitoid wasp Cotesia flavipes.</title>
        <authorList>
            <person name="Pinto C.G."/>
            <person name="Walker A.A."/>
            <person name="Robinson S."/>
            <person name="King G.F."/>
            <person name="Rossi G.D."/>
        </authorList>
    </citation>
    <scope>NUCLEOTIDE SEQUENCE</scope>
</reference>
<dbReference type="InterPro" id="IPR036728">
    <property type="entry name" value="PBP_GOBP_sf"/>
</dbReference>